<dbReference type="InterPro" id="IPR015897">
    <property type="entry name" value="CHK_kinase-like"/>
</dbReference>
<name>A0A1E1WU33_PECGO</name>
<accession>A0A1E1WU33</accession>
<dbReference type="InterPro" id="IPR011009">
    <property type="entry name" value="Kinase-like_dom_sf"/>
</dbReference>
<feature type="non-terminal residue" evidence="2">
    <location>
        <position position="1"/>
    </location>
</feature>
<dbReference type="SMART" id="SM00587">
    <property type="entry name" value="CHK"/>
    <property type="match status" value="1"/>
</dbReference>
<reference evidence="2" key="1">
    <citation type="submission" date="2015-09" db="EMBL/GenBank/DDBJ databases">
        <title>De novo assembly of Pectinophora gossypiella (Pink Bollworm) gut transcriptome.</title>
        <authorList>
            <person name="Tassone E.E."/>
        </authorList>
    </citation>
    <scope>NUCLEOTIDE SEQUENCE</scope>
</reference>
<dbReference type="Pfam" id="PF02958">
    <property type="entry name" value="EcKL"/>
    <property type="match status" value="1"/>
</dbReference>
<proteinExistence type="predicted"/>
<dbReference type="PANTHER" id="PTHR11012">
    <property type="entry name" value="PROTEIN KINASE-LIKE DOMAIN-CONTAINING"/>
    <property type="match status" value="1"/>
</dbReference>
<feature type="domain" description="CHK kinase-like" evidence="1">
    <location>
        <begin position="167"/>
        <end position="355"/>
    </location>
</feature>
<dbReference type="InterPro" id="IPR004119">
    <property type="entry name" value="EcKL"/>
</dbReference>
<organism evidence="2">
    <name type="scientific">Pectinophora gossypiella</name>
    <name type="common">Cotton pink bollworm</name>
    <name type="synonym">Depressaria gossypiella</name>
    <dbReference type="NCBI Taxonomy" id="13191"/>
    <lineage>
        <taxon>Eukaryota</taxon>
        <taxon>Metazoa</taxon>
        <taxon>Ecdysozoa</taxon>
        <taxon>Arthropoda</taxon>
        <taxon>Hexapoda</taxon>
        <taxon>Insecta</taxon>
        <taxon>Pterygota</taxon>
        <taxon>Neoptera</taxon>
        <taxon>Endopterygota</taxon>
        <taxon>Lepidoptera</taxon>
        <taxon>Glossata</taxon>
        <taxon>Ditrysia</taxon>
        <taxon>Gelechioidea</taxon>
        <taxon>Gelechiidae</taxon>
        <taxon>Apatetrinae</taxon>
        <taxon>Pectinophora</taxon>
    </lineage>
</organism>
<protein>
    <recommendedName>
        <fullName evidence="1">CHK kinase-like domain-containing protein</fullName>
    </recommendedName>
</protein>
<dbReference type="PANTHER" id="PTHR11012:SF30">
    <property type="entry name" value="PROTEIN KINASE-LIKE DOMAIN-CONTAINING"/>
    <property type="match status" value="1"/>
</dbReference>
<evidence type="ECO:0000259" key="1">
    <source>
        <dbReference type="SMART" id="SM00587"/>
    </source>
</evidence>
<dbReference type="Gene3D" id="3.90.1200.10">
    <property type="match status" value="1"/>
</dbReference>
<sequence>CNRRDKIICINILIIHQTCLNTSTYRSLHSPPSHNMDGVTFEGFLDSVTPRQREYIESVVVKLGHNDAKVKVEPVGKPGDNYGADVRRIIVESAKGNINMVAKIAPAYEQYRQAIDIGKIFLNESVMYTELFPKYTELEKEAGIPESERLLYAKCYGCLLEEPNEIILLEDLKVKGFTMLDKFKSLSDEAIKLILNSLAALHSLSYVLRDREPETYNTLTEKFKTIWETFEECESHYQQMEDGLLSVITNDYKKYLVGKITQTTKYFAQVMQENRNLKSSVIIQGDSWTNNFMFQYKGDKLASCCMIDYQLSCVNSPASDLGYMIFNCTDHEMRMKHFHEWLDYYHAKLDKYLTYHGLKVDQLFTKEDLKNAMKSSGNLSLAQGVMVSSIVLRENEDAEKTKAQMADNEGNVMDSMVKMFNVSALSEGTIKLFRSRLEGLVDSHLALGLIE</sequence>
<evidence type="ECO:0000313" key="2">
    <source>
        <dbReference type="EMBL" id="JAT90520.1"/>
    </source>
</evidence>
<dbReference type="OrthoDB" id="8250698at2759"/>
<dbReference type="SUPFAM" id="SSF56112">
    <property type="entry name" value="Protein kinase-like (PK-like)"/>
    <property type="match status" value="1"/>
</dbReference>
<dbReference type="EMBL" id="GDQN01000534">
    <property type="protein sequence ID" value="JAT90520.1"/>
    <property type="molecule type" value="Transcribed_RNA"/>
</dbReference>
<gene>
    <name evidence="2" type="ORF">g.17832</name>
</gene>
<dbReference type="AlphaFoldDB" id="A0A1E1WU33"/>